<dbReference type="Gene3D" id="1.10.10.10">
    <property type="entry name" value="Winged helix-like DNA-binding domain superfamily/Winged helix DNA-binding domain"/>
    <property type="match status" value="2"/>
</dbReference>
<dbReference type="CDD" id="cd06171">
    <property type="entry name" value="Sigma70_r4"/>
    <property type="match status" value="1"/>
</dbReference>
<evidence type="ECO:0000313" key="8">
    <source>
        <dbReference type="Proteomes" id="UP001183202"/>
    </source>
</evidence>
<comment type="caution">
    <text evidence="7">The sequence shown here is derived from an EMBL/GenBank/DDBJ whole genome shotgun (WGS) entry which is preliminary data.</text>
</comment>
<dbReference type="PANTHER" id="PTHR30385:SF4">
    <property type="entry name" value="RNA POLYMERASE SIGMA-E FACTOR"/>
    <property type="match status" value="1"/>
</dbReference>
<sequence length="248" mass="27710">MDRERLRAELIAGYLPVARNIARRFRNRGENPDDIEQVASVGLVLAVDRFHPGLGFDFLSFAVPTISGEVQRHFRDRAHAIRVPRRLRALQARIYQAGAELEQRNRRSARPSEIAELLGVDLEVVIEGLAAQGVGRPGSLDEPDRDAEGWSGRLRFGSALGLHEGEFDLVEYRQALAPLLAALSERERRILVLRFFDGLTQSEIGAQVGISQMHVSRMLTRTLGWLRRQLMADAPVDSAAARCLQRTG</sequence>
<dbReference type="Proteomes" id="UP001183202">
    <property type="component" value="Unassembled WGS sequence"/>
</dbReference>
<dbReference type="SUPFAM" id="SSF88946">
    <property type="entry name" value="Sigma2 domain of RNA polymerase sigma factors"/>
    <property type="match status" value="1"/>
</dbReference>
<organism evidence="7 8">
    <name type="scientific">Pseudonocardia charpentierae</name>
    <dbReference type="NCBI Taxonomy" id="3075545"/>
    <lineage>
        <taxon>Bacteria</taxon>
        <taxon>Bacillati</taxon>
        <taxon>Actinomycetota</taxon>
        <taxon>Actinomycetes</taxon>
        <taxon>Pseudonocardiales</taxon>
        <taxon>Pseudonocardiaceae</taxon>
        <taxon>Pseudonocardia</taxon>
    </lineage>
</organism>
<dbReference type="InterPro" id="IPR013325">
    <property type="entry name" value="RNA_pol_sigma_r2"/>
</dbReference>
<dbReference type="Pfam" id="PF04542">
    <property type="entry name" value="Sigma70_r2"/>
    <property type="match status" value="1"/>
</dbReference>
<dbReference type="Pfam" id="PF04545">
    <property type="entry name" value="Sigma70_r4"/>
    <property type="match status" value="1"/>
</dbReference>
<keyword evidence="3" id="KW-0238">DNA-binding</keyword>
<evidence type="ECO:0000256" key="4">
    <source>
        <dbReference type="ARBA" id="ARBA00023163"/>
    </source>
</evidence>
<evidence type="ECO:0000256" key="2">
    <source>
        <dbReference type="ARBA" id="ARBA00023082"/>
    </source>
</evidence>
<dbReference type="PANTHER" id="PTHR30385">
    <property type="entry name" value="SIGMA FACTOR F FLAGELLAR"/>
    <property type="match status" value="1"/>
</dbReference>
<keyword evidence="4" id="KW-0804">Transcription</keyword>
<dbReference type="InterPro" id="IPR000943">
    <property type="entry name" value="RNA_pol_sigma70"/>
</dbReference>
<dbReference type="EMBL" id="JAVREJ010000013">
    <property type="protein sequence ID" value="MDT0351649.1"/>
    <property type="molecule type" value="Genomic_DNA"/>
</dbReference>
<dbReference type="InterPro" id="IPR036388">
    <property type="entry name" value="WH-like_DNA-bd_sf"/>
</dbReference>
<evidence type="ECO:0000256" key="3">
    <source>
        <dbReference type="ARBA" id="ARBA00023125"/>
    </source>
</evidence>
<keyword evidence="8" id="KW-1185">Reference proteome</keyword>
<dbReference type="SUPFAM" id="SSF88659">
    <property type="entry name" value="Sigma3 and sigma4 domains of RNA polymerase sigma factors"/>
    <property type="match status" value="2"/>
</dbReference>
<dbReference type="PRINTS" id="PR00046">
    <property type="entry name" value="SIGMA70FCT"/>
</dbReference>
<dbReference type="InterPro" id="IPR007630">
    <property type="entry name" value="RNA_pol_sigma70_r4"/>
</dbReference>
<dbReference type="Gene3D" id="1.20.120.1810">
    <property type="match status" value="1"/>
</dbReference>
<gene>
    <name evidence="7" type="ORF">RM445_19145</name>
</gene>
<name>A0ABU2NCQ0_9PSEU</name>
<keyword evidence="2" id="KW-0731">Sigma factor</keyword>
<feature type="domain" description="RNA polymerase sigma-70 region 4" evidence="6">
    <location>
        <begin position="179"/>
        <end position="227"/>
    </location>
</feature>
<evidence type="ECO:0000313" key="7">
    <source>
        <dbReference type="EMBL" id="MDT0351649.1"/>
    </source>
</evidence>
<evidence type="ECO:0000259" key="6">
    <source>
        <dbReference type="Pfam" id="PF04545"/>
    </source>
</evidence>
<evidence type="ECO:0000259" key="5">
    <source>
        <dbReference type="Pfam" id="PF04542"/>
    </source>
</evidence>
<protein>
    <submittedName>
        <fullName evidence="7">Sigma-70 family RNA polymerase sigma factor</fullName>
    </submittedName>
</protein>
<keyword evidence="1" id="KW-0805">Transcription regulation</keyword>
<dbReference type="InterPro" id="IPR014284">
    <property type="entry name" value="RNA_pol_sigma-70_dom"/>
</dbReference>
<evidence type="ECO:0000256" key="1">
    <source>
        <dbReference type="ARBA" id="ARBA00023015"/>
    </source>
</evidence>
<reference evidence="8" key="1">
    <citation type="submission" date="2023-07" db="EMBL/GenBank/DDBJ databases">
        <title>30 novel species of actinomycetes from the DSMZ collection.</title>
        <authorList>
            <person name="Nouioui I."/>
        </authorList>
    </citation>
    <scope>NUCLEOTIDE SEQUENCE [LARGE SCALE GENOMIC DNA]</scope>
    <source>
        <strain evidence="8">DSM 45834</strain>
    </source>
</reference>
<feature type="domain" description="RNA polymerase sigma-70 region 2" evidence="5">
    <location>
        <begin position="10"/>
        <end position="78"/>
    </location>
</feature>
<dbReference type="InterPro" id="IPR013324">
    <property type="entry name" value="RNA_pol_sigma_r3/r4-like"/>
</dbReference>
<dbReference type="InterPro" id="IPR007627">
    <property type="entry name" value="RNA_pol_sigma70_r2"/>
</dbReference>
<dbReference type="RefSeq" id="WP_311558042.1">
    <property type="nucleotide sequence ID" value="NZ_JAVREJ010000013.1"/>
</dbReference>
<dbReference type="NCBIfam" id="TIGR02937">
    <property type="entry name" value="sigma70-ECF"/>
    <property type="match status" value="1"/>
</dbReference>
<accession>A0ABU2NCQ0</accession>
<proteinExistence type="predicted"/>